<name>A0AAE0KNV9_9CHLO</name>
<organism evidence="2 3">
    <name type="scientific">Cymbomonas tetramitiformis</name>
    <dbReference type="NCBI Taxonomy" id="36881"/>
    <lineage>
        <taxon>Eukaryota</taxon>
        <taxon>Viridiplantae</taxon>
        <taxon>Chlorophyta</taxon>
        <taxon>Pyramimonadophyceae</taxon>
        <taxon>Pyramimonadales</taxon>
        <taxon>Pyramimonadaceae</taxon>
        <taxon>Cymbomonas</taxon>
    </lineage>
</organism>
<gene>
    <name evidence="2" type="ORF">CYMTET_35439</name>
</gene>
<evidence type="ECO:0000313" key="3">
    <source>
        <dbReference type="Proteomes" id="UP001190700"/>
    </source>
</evidence>
<dbReference type="AlphaFoldDB" id="A0AAE0KNV9"/>
<evidence type="ECO:0000313" key="2">
    <source>
        <dbReference type="EMBL" id="KAK3255376.1"/>
    </source>
</evidence>
<proteinExistence type="predicted"/>
<sequence length="356" mass="38305">MTLLSEKLEAKTEPSRGRGKSEESFLWGIQLPDEQRNAKAKAIDEGVLREIPLQKLQEYVGCRTLLLQAATEEWVTNWKSSPPVEEATDNSSETAGVMWDGADLQGQLDCNGAWLRISPSVKMSCNHEGAMTACAGGSWSPLFTTEPCPVVDDECAWTIHIGSSSGLLQGTYHIGFGCLDGTYLYYSSDGDVKVQQGVGAALPLDGASGSAYGSGDAVTMRVRVCSHFATFSKNGKQEHAVMLPEALHGASWHPCVAFTSSTEEASCLFYEGVQLQQVHWDARWDGYPSWPLPVARGGSSQAAAAAQSPEEAQSMLGGTTAELLPLLHQELSRRFGDWTAEGTGGNGCKNARWAHT</sequence>
<dbReference type="Gene3D" id="2.60.120.920">
    <property type="match status" value="1"/>
</dbReference>
<dbReference type="EMBL" id="LGRX02022681">
    <property type="protein sequence ID" value="KAK3255376.1"/>
    <property type="molecule type" value="Genomic_DNA"/>
</dbReference>
<evidence type="ECO:0000256" key="1">
    <source>
        <dbReference type="SAM" id="MobiDB-lite"/>
    </source>
</evidence>
<protein>
    <submittedName>
        <fullName evidence="2">Uncharacterized protein</fullName>
    </submittedName>
</protein>
<feature type="region of interest" description="Disordered" evidence="1">
    <location>
        <begin position="1"/>
        <end position="23"/>
    </location>
</feature>
<comment type="caution">
    <text evidence="2">The sequence shown here is derived from an EMBL/GenBank/DDBJ whole genome shotgun (WGS) entry which is preliminary data.</text>
</comment>
<dbReference type="InterPro" id="IPR043136">
    <property type="entry name" value="B30.2/SPRY_sf"/>
</dbReference>
<keyword evidence="3" id="KW-1185">Reference proteome</keyword>
<accession>A0AAE0KNV9</accession>
<reference evidence="2 3" key="1">
    <citation type="journal article" date="2015" name="Genome Biol. Evol.">
        <title>Comparative Genomics of a Bacterivorous Green Alga Reveals Evolutionary Causalities and Consequences of Phago-Mixotrophic Mode of Nutrition.</title>
        <authorList>
            <person name="Burns J.A."/>
            <person name="Paasch A."/>
            <person name="Narechania A."/>
            <person name="Kim E."/>
        </authorList>
    </citation>
    <scope>NUCLEOTIDE SEQUENCE [LARGE SCALE GENOMIC DNA]</scope>
    <source>
        <strain evidence="2 3">PLY_AMNH</strain>
    </source>
</reference>
<dbReference type="Proteomes" id="UP001190700">
    <property type="component" value="Unassembled WGS sequence"/>
</dbReference>